<dbReference type="PIRSF" id="PIRSF000521">
    <property type="entry name" value="Transaminase_4ab_Lys_Orn"/>
    <property type="match status" value="1"/>
</dbReference>
<dbReference type="Pfam" id="PF00202">
    <property type="entry name" value="Aminotran_3"/>
    <property type="match status" value="1"/>
</dbReference>
<evidence type="ECO:0000256" key="5">
    <source>
        <dbReference type="ARBA" id="ARBA00023317"/>
    </source>
</evidence>
<keyword evidence="4 10" id="KW-0663">Pyridoxal phosphate</keyword>
<dbReference type="CDD" id="cd00610">
    <property type="entry name" value="OAT_like"/>
    <property type="match status" value="1"/>
</dbReference>
<protein>
    <recommendedName>
        <fullName evidence="8">Taurine--pyruvate aminotransferase</fullName>
        <ecNumber evidence="7">2.6.1.77</ecNumber>
    </recommendedName>
    <alternativeName>
        <fullName evidence="9">Taurine:pyruvate aminotransferase</fullName>
    </alternativeName>
</protein>
<dbReference type="InterPro" id="IPR015424">
    <property type="entry name" value="PyrdxlP-dep_Trfase"/>
</dbReference>
<dbReference type="PROSITE" id="PS00600">
    <property type="entry name" value="AA_TRANSFER_CLASS_3"/>
    <property type="match status" value="1"/>
</dbReference>
<name>A0AAU9E8G7_9BACT</name>
<dbReference type="GO" id="GO:0030170">
    <property type="term" value="F:pyridoxal phosphate binding"/>
    <property type="evidence" value="ECO:0007669"/>
    <property type="project" value="InterPro"/>
</dbReference>
<dbReference type="GO" id="GO:0031299">
    <property type="term" value="F:taurine-pyruvate aminotransferase activity"/>
    <property type="evidence" value="ECO:0007669"/>
    <property type="project" value="UniProtKB-EC"/>
</dbReference>
<dbReference type="EC" id="2.6.1.77" evidence="7"/>
<keyword evidence="5" id="KW-0670">Pyruvate</keyword>
<reference evidence="12" key="1">
    <citation type="journal article" date="2023" name="Arch. Microbiol.">
        <title>Desulfoferula mesophilus gen. nov. sp. nov., a mesophilic sulfate-reducing bacterium isolated from a brackish lake sediment.</title>
        <authorList>
            <person name="Watanabe T."/>
            <person name="Yabe T."/>
            <person name="Tsuji J.M."/>
            <person name="Fukui M."/>
        </authorList>
    </citation>
    <scope>NUCLEOTIDE SEQUENCE [LARGE SCALE GENOMIC DNA]</scope>
    <source>
        <strain evidence="12">12FAK</strain>
    </source>
</reference>
<evidence type="ECO:0000256" key="10">
    <source>
        <dbReference type="RuleBase" id="RU003560"/>
    </source>
</evidence>
<evidence type="ECO:0000256" key="2">
    <source>
        <dbReference type="ARBA" id="ARBA00008954"/>
    </source>
</evidence>
<dbReference type="AlphaFoldDB" id="A0AAU9E8G7"/>
<evidence type="ECO:0000256" key="9">
    <source>
        <dbReference type="ARBA" id="ARBA00078212"/>
    </source>
</evidence>
<dbReference type="SUPFAM" id="SSF53383">
    <property type="entry name" value="PLP-dependent transferases"/>
    <property type="match status" value="1"/>
</dbReference>
<keyword evidence="12" id="KW-1185">Reference proteome</keyword>
<accession>A0AAU9E8G7</accession>
<comment type="catalytic activity">
    <reaction evidence="6">
        <text>taurine + pyruvate = sulfoacetaldehyde + L-alanine</text>
        <dbReference type="Rhea" id="RHEA:10420"/>
        <dbReference type="ChEBI" id="CHEBI:15361"/>
        <dbReference type="ChEBI" id="CHEBI:57972"/>
        <dbReference type="ChEBI" id="CHEBI:58246"/>
        <dbReference type="ChEBI" id="CHEBI:507393"/>
        <dbReference type="EC" id="2.6.1.77"/>
    </reaction>
    <physiologicalReaction direction="left-to-right" evidence="6">
        <dbReference type="Rhea" id="RHEA:10421"/>
    </physiologicalReaction>
</comment>
<evidence type="ECO:0000256" key="1">
    <source>
        <dbReference type="ARBA" id="ARBA00001933"/>
    </source>
</evidence>
<evidence type="ECO:0000313" key="12">
    <source>
        <dbReference type="Proteomes" id="UP001366166"/>
    </source>
</evidence>
<dbReference type="InterPro" id="IPR005814">
    <property type="entry name" value="Aminotrans_3"/>
</dbReference>
<evidence type="ECO:0000256" key="3">
    <source>
        <dbReference type="ARBA" id="ARBA00022576"/>
    </source>
</evidence>
<sequence length="424" mass="45549">MAVSSEGVWIVDAEGKRYLDASGGAVVVNLGHGRAEIARAVAEQLGKLSYAHPTMFTSPPVEDLATALSVHTPGDLNRFYFMTSGSEANETALKLARQIHQARGEHDRSVLISRWRSYHGLTMGALAAAGRPAFRVPFMPMLHDAVHIPPPYCLRCSYGLEHPSCGLRCALALDETIQNLGPKVVSAFLVEPVSGATLAAWPPPEGYLQLVREICSRHGVLLIFDEVMTGMGRTGDWFAGCRYGVTPDIMTLGKGLTGGYLALSAVAVTQEHYAAVEQGLGAFSHGGTYSHHPVGCAAGLAAVRILEQEKLVERAEAMGRFLGQQLREHLADSPFVGDVRGVGLLWGVELVADKKTLRPFARSEKVAERLWQHLFEQGVILYKAVGLAGVDGDALVVSPPFIINQEQITLVAAAIKEAISEVLG</sequence>
<keyword evidence="3 11" id="KW-0032">Aminotransferase</keyword>
<dbReference type="EMBL" id="AP028679">
    <property type="protein sequence ID" value="BEQ13433.1"/>
    <property type="molecule type" value="Genomic_DNA"/>
</dbReference>
<dbReference type="InterPro" id="IPR015422">
    <property type="entry name" value="PyrdxlP-dep_Trfase_small"/>
</dbReference>
<keyword evidence="3 11" id="KW-0808">Transferase</keyword>
<dbReference type="Gene3D" id="3.90.1150.10">
    <property type="entry name" value="Aspartate Aminotransferase, domain 1"/>
    <property type="match status" value="1"/>
</dbReference>
<dbReference type="Gene3D" id="3.40.640.10">
    <property type="entry name" value="Type I PLP-dependent aspartate aminotransferase-like (Major domain)"/>
    <property type="match status" value="1"/>
</dbReference>
<evidence type="ECO:0000256" key="4">
    <source>
        <dbReference type="ARBA" id="ARBA00022898"/>
    </source>
</evidence>
<dbReference type="Proteomes" id="UP001366166">
    <property type="component" value="Chromosome"/>
</dbReference>
<dbReference type="InterPro" id="IPR015421">
    <property type="entry name" value="PyrdxlP-dep_Trfase_major"/>
</dbReference>
<comment type="cofactor">
    <cofactor evidence="1">
        <name>pyridoxal 5'-phosphate</name>
        <dbReference type="ChEBI" id="CHEBI:597326"/>
    </cofactor>
</comment>
<dbReference type="InterPro" id="IPR049704">
    <property type="entry name" value="Aminotrans_3_PPA_site"/>
</dbReference>
<gene>
    <name evidence="11" type="ORF">FAK_04990</name>
</gene>
<evidence type="ECO:0000256" key="6">
    <source>
        <dbReference type="ARBA" id="ARBA00052998"/>
    </source>
</evidence>
<dbReference type="PANTHER" id="PTHR43094">
    <property type="entry name" value="AMINOTRANSFERASE"/>
    <property type="match status" value="1"/>
</dbReference>
<comment type="similarity">
    <text evidence="2 10">Belongs to the class-III pyridoxal-phosphate-dependent aminotransferase family.</text>
</comment>
<proteinExistence type="inferred from homology"/>
<dbReference type="FunFam" id="3.40.640.10:FF:000004">
    <property type="entry name" value="Acetylornithine aminotransferase"/>
    <property type="match status" value="1"/>
</dbReference>
<organism evidence="11 12">
    <name type="scientific">Desulfoferula mesophila</name>
    <dbReference type="NCBI Taxonomy" id="3058419"/>
    <lineage>
        <taxon>Bacteria</taxon>
        <taxon>Pseudomonadati</taxon>
        <taxon>Thermodesulfobacteriota</taxon>
        <taxon>Desulfarculia</taxon>
        <taxon>Desulfarculales</taxon>
        <taxon>Desulfarculaceae</taxon>
        <taxon>Desulfoferula</taxon>
    </lineage>
</organism>
<dbReference type="PANTHER" id="PTHR43094:SF1">
    <property type="entry name" value="AMINOTRANSFERASE CLASS-III"/>
    <property type="match status" value="1"/>
</dbReference>
<evidence type="ECO:0000256" key="7">
    <source>
        <dbReference type="ARBA" id="ARBA00067057"/>
    </source>
</evidence>
<dbReference type="KEGG" id="dmp:FAK_04990"/>
<evidence type="ECO:0000313" key="11">
    <source>
        <dbReference type="EMBL" id="BEQ13433.1"/>
    </source>
</evidence>
<evidence type="ECO:0000256" key="8">
    <source>
        <dbReference type="ARBA" id="ARBA00074603"/>
    </source>
</evidence>